<evidence type="ECO:0000256" key="5">
    <source>
        <dbReference type="ARBA" id="ARBA00023002"/>
    </source>
</evidence>
<dbReference type="SUPFAM" id="SSF51905">
    <property type="entry name" value="FAD/NAD(P)-binding domain"/>
    <property type="match status" value="2"/>
</dbReference>
<comment type="caution">
    <text evidence="6">The sequence shown here is derived from an EMBL/GenBank/DDBJ whole genome shotgun (WGS) entry which is preliminary data.</text>
</comment>
<keyword evidence="5" id="KW-0560">Oxidoreductase</keyword>
<gene>
    <name evidence="6" type="ORF">MFIFM68171_07863</name>
</gene>
<dbReference type="EMBL" id="BAAFSV010000004">
    <property type="protein sequence ID" value="GAB1317653.1"/>
    <property type="molecule type" value="Genomic_DNA"/>
</dbReference>
<dbReference type="PRINTS" id="PR00419">
    <property type="entry name" value="ADXRDTASE"/>
</dbReference>
<dbReference type="Pfam" id="PF13450">
    <property type="entry name" value="NAD_binding_8"/>
    <property type="match status" value="1"/>
</dbReference>
<evidence type="ECO:0000256" key="2">
    <source>
        <dbReference type="ARBA" id="ARBA00022630"/>
    </source>
</evidence>
<name>A0ABQ0GIR5_9PEZI</name>
<sequence>MHNRKIRRVAVVGAGISGIVTTAHLLRAGFEVTVFERHKKPGGIWLHSNEVAVEPQFPCEFPPDTERLAGDRRSGKERQYLLHAPPGPCYDSLTNNIVTPLMKTTLHDWPENTPRYVNHSVIKNYIQETSAKVGVDDVTIFGALVTNAWKEGSRWCVNWTLLQEDVQNGDLIGTHNTSTFDALVVASGHYHSPRIPDIPGLAEAKLREPERIIHSKWFRNAARLRDKTVLLIGGGVSSTDIAKDVGRTAKAIYQSTRNGLHDMPAGALPENGVRVSEVTGIDIPAQGKNRSSPNHNPFTVHLKCGRVLHDIDYIIICTGYLFTLPFLPQYNNYNMAPSAASGEVLITDGGQVHNLHRDIFYIPDPSLAFVGIPIFNTIFSLFEFQAIAVATVFSGIVQLPPAEAMAEEYRDRVRRRGYGRLLHALTGDEEAYVSRLINWVNDGRIRCGMPPVEGHTAAWKHEMELIQQERLKLRAAKAAEKLAVSEKLTVTEKVEATG</sequence>
<evidence type="ECO:0000256" key="4">
    <source>
        <dbReference type="ARBA" id="ARBA00022857"/>
    </source>
</evidence>
<comment type="similarity">
    <text evidence="1">Belongs to the FMO family.</text>
</comment>
<dbReference type="InterPro" id="IPR036188">
    <property type="entry name" value="FAD/NAD-bd_sf"/>
</dbReference>
<proteinExistence type="inferred from homology"/>
<dbReference type="InterPro" id="IPR000960">
    <property type="entry name" value="Flavin_mOase"/>
</dbReference>
<dbReference type="InterPro" id="IPR050346">
    <property type="entry name" value="FMO-like"/>
</dbReference>
<dbReference type="GeneID" id="98178606"/>
<keyword evidence="4" id="KW-0521">NADP</keyword>
<dbReference type="InterPro" id="IPR020946">
    <property type="entry name" value="Flavin_mOase-like"/>
</dbReference>
<keyword evidence="7" id="KW-1185">Reference proteome</keyword>
<reference evidence="6 7" key="1">
    <citation type="submission" date="2024-09" db="EMBL/GenBank/DDBJ databases">
        <title>Itraconazole resistance in Madurella fahalii resulting from another homologue of gene encoding cytochrome P450 14-alpha sterol demethylase (CYP51).</title>
        <authorList>
            <person name="Yoshioka I."/>
            <person name="Fahal A.H."/>
            <person name="Kaneko S."/>
            <person name="Yaguchi T."/>
        </authorList>
    </citation>
    <scope>NUCLEOTIDE SEQUENCE [LARGE SCALE GENOMIC DNA]</scope>
    <source>
        <strain evidence="6 7">IFM 68171</strain>
    </source>
</reference>
<dbReference type="PANTHER" id="PTHR23023">
    <property type="entry name" value="DIMETHYLANILINE MONOOXYGENASE"/>
    <property type="match status" value="1"/>
</dbReference>
<keyword evidence="3" id="KW-0274">FAD</keyword>
<dbReference type="PIRSF" id="PIRSF000332">
    <property type="entry name" value="FMO"/>
    <property type="match status" value="1"/>
</dbReference>
<dbReference type="RefSeq" id="XP_070919384.1">
    <property type="nucleotide sequence ID" value="XM_071063283.1"/>
</dbReference>
<keyword evidence="2" id="KW-0285">Flavoprotein</keyword>
<accession>A0ABQ0GIR5</accession>
<organism evidence="6 7">
    <name type="scientific">Madurella fahalii</name>
    <dbReference type="NCBI Taxonomy" id="1157608"/>
    <lineage>
        <taxon>Eukaryota</taxon>
        <taxon>Fungi</taxon>
        <taxon>Dikarya</taxon>
        <taxon>Ascomycota</taxon>
        <taxon>Pezizomycotina</taxon>
        <taxon>Sordariomycetes</taxon>
        <taxon>Sordariomycetidae</taxon>
        <taxon>Sordariales</taxon>
        <taxon>Sordariales incertae sedis</taxon>
        <taxon>Madurella</taxon>
    </lineage>
</organism>
<evidence type="ECO:0000313" key="6">
    <source>
        <dbReference type="EMBL" id="GAB1317653.1"/>
    </source>
</evidence>
<evidence type="ECO:0000313" key="7">
    <source>
        <dbReference type="Proteomes" id="UP001628179"/>
    </source>
</evidence>
<protein>
    <submittedName>
        <fullName evidence="6">Flavin-containing monooxygenase FMO GS-OX-like 4</fullName>
    </submittedName>
</protein>
<evidence type="ECO:0000256" key="3">
    <source>
        <dbReference type="ARBA" id="ARBA00022827"/>
    </source>
</evidence>
<dbReference type="Pfam" id="PF00743">
    <property type="entry name" value="FMO-like"/>
    <property type="match status" value="2"/>
</dbReference>
<evidence type="ECO:0000256" key="1">
    <source>
        <dbReference type="ARBA" id="ARBA00009183"/>
    </source>
</evidence>
<dbReference type="Gene3D" id="3.50.50.60">
    <property type="entry name" value="FAD/NAD(P)-binding domain"/>
    <property type="match status" value="2"/>
</dbReference>
<dbReference type="Proteomes" id="UP001628179">
    <property type="component" value="Unassembled WGS sequence"/>
</dbReference>